<reference evidence="2" key="1">
    <citation type="submission" date="2022-11" db="UniProtKB">
        <authorList>
            <consortium name="WormBaseParasite"/>
        </authorList>
    </citation>
    <scope>IDENTIFICATION</scope>
</reference>
<organism evidence="1 2">
    <name type="scientific">Panagrolaimus sp. ES5</name>
    <dbReference type="NCBI Taxonomy" id="591445"/>
    <lineage>
        <taxon>Eukaryota</taxon>
        <taxon>Metazoa</taxon>
        <taxon>Ecdysozoa</taxon>
        <taxon>Nematoda</taxon>
        <taxon>Chromadorea</taxon>
        <taxon>Rhabditida</taxon>
        <taxon>Tylenchina</taxon>
        <taxon>Panagrolaimomorpha</taxon>
        <taxon>Panagrolaimoidea</taxon>
        <taxon>Panagrolaimidae</taxon>
        <taxon>Panagrolaimus</taxon>
    </lineage>
</organism>
<sequence>MSNDASVSSISSSTHYDDSEKDEKESGVEDELNNQEQHPVMDSEATTEPLEQQFTKVYYYMDNDNSPYQTTVDVPLSRLTLKEFKKMLSKTTWKYYNHIIEDGQMQKKEIKTDDELLLPCQNAKVIMTLLTDEQATPIAPLQRHHVPLRKQSQALQQSNYRASRFSKPTSYALRRRGSITNCRKNSYGEDTDYGDSYAYAHAPNFSDGDSSMFTDFTSVSQQRKRKIFRHTRKHTSNNNYHHHRRISPSFVSTSFSDASMAIDVIEVTFDLKQGLPLGLQILLKEEGRGFCIVVAEISPDSLAAQDKRIKENMIILEVNDYRLGDYDKEQAIEILKQACSGRERCVRLTFAQTERERFTPHDETVYPIDTSTWVKQTMVHNNLLPAIHEDYRSSPNPLKLVYNPCCLNAGGFPSSGVGTSLCSGDSSSHINANMTQMYQLQPKRFHVNQKLDIAVAMVLPGGLELKHKKNGKKAFASTEMVDWLRSNVKGLEESEKCQKFATKLVEDGYIALVIDTNQFVVKTEGYYYFTDKLKKLAFKHRPLLPLNQKPSMDETIQVPQKGIAAKLKRLFCVGPSSSRQQQQRQQQNVLQLPQQQHPSAVRQLYDENSPPNHLAHLPLPPYRSSLYSHNKMHQNSQAKTLQTYIP</sequence>
<evidence type="ECO:0000313" key="1">
    <source>
        <dbReference type="Proteomes" id="UP000887579"/>
    </source>
</evidence>
<proteinExistence type="predicted"/>
<name>A0AC34GQ51_9BILA</name>
<dbReference type="WBParaSite" id="ES5_v2.g6556.t1">
    <property type="protein sequence ID" value="ES5_v2.g6556.t1"/>
    <property type="gene ID" value="ES5_v2.g6556"/>
</dbReference>
<evidence type="ECO:0000313" key="2">
    <source>
        <dbReference type="WBParaSite" id="ES5_v2.g6556.t1"/>
    </source>
</evidence>
<accession>A0AC34GQ51</accession>
<protein>
    <submittedName>
        <fullName evidence="2">PDZ domain-containing protein</fullName>
    </submittedName>
</protein>
<dbReference type="Proteomes" id="UP000887579">
    <property type="component" value="Unplaced"/>
</dbReference>